<reference evidence="2" key="1">
    <citation type="submission" date="2023-02" db="EMBL/GenBank/DDBJ databases">
        <title>Genome of toxic invasive species Heracleum sosnowskyi carries increased number of genes despite the absence of recent whole-genome duplications.</title>
        <authorList>
            <person name="Schelkunov M."/>
            <person name="Shtratnikova V."/>
            <person name="Makarenko M."/>
            <person name="Klepikova A."/>
            <person name="Omelchenko D."/>
            <person name="Novikova G."/>
            <person name="Obukhova E."/>
            <person name="Bogdanov V."/>
            <person name="Penin A."/>
            <person name="Logacheva M."/>
        </authorList>
    </citation>
    <scope>NUCLEOTIDE SEQUENCE</scope>
    <source>
        <strain evidence="2">Hsosn_3</strain>
        <tissue evidence="2">Leaf</tissue>
    </source>
</reference>
<gene>
    <name evidence="2" type="ORF">POM88_008143</name>
</gene>
<organism evidence="2 3">
    <name type="scientific">Heracleum sosnowskyi</name>
    <dbReference type="NCBI Taxonomy" id="360622"/>
    <lineage>
        <taxon>Eukaryota</taxon>
        <taxon>Viridiplantae</taxon>
        <taxon>Streptophyta</taxon>
        <taxon>Embryophyta</taxon>
        <taxon>Tracheophyta</taxon>
        <taxon>Spermatophyta</taxon>
        <taxon>Magnoliopsida</taxon>
        <taxon>eudicotyledons</taxon>
        <taxon>Gunneridae</taxon>
        <taxon>Pentapetalae</taxon>
        <taxon>asterids</taxon>
        <taxon>campanulids</taxon>
        <taxon>Apiales</taxon>
        <taxon>Apiaceae</taxon>
        <taxon>Apioideae</taxon>
        <taxon>apioid superclade</taxon>
        <taxon>Tordylieae</taxon>
        <taxon>Tordyliinae</taxon>
        <taxon>Heracleum</taxon>
    </lineage>
</organism>
<comment type="caution">
    <text evidence="2">The sequence shown here is derived from an EMBL/GenBank/DDBJ whole genome shotgun (WGS) entry which is preliminary data.</text>
</comment>
<keyword evidence="3" id="KW-1185">Reference proteome</keyword>
<feature type="region of interest" description="Disordered" evidence="1">
    <location>
        <begin position="119"/>
        <end position="151"/>
    </location>
</feature>
<dbReference type="AlphaFoldDB" id="A0AAD8N1G5"/>
<evidence type="ECO:0000256" key="1">
    <source>
        <dbReference type="SAM" id="MobiDB-lite"/>
    </source>
</evidence>
<sequence length="227" mass="24575">MNSTSKIQKVEDSSSKEFVLCLESYCYYNSTMEVLAYLFCDDFMKISFFLVVFSFKKPSNVQGSQTRVVNSDIRSDATTGGNVVVSGSARSVQNGAHLQSFGGSDAPVVVKQNVPPMQKVNRGVPKAPAPNSSTPVSSNTAAPSTPAKGGGFPLQFGSISPGLMQVPARTSSAPLNLDEQKREQKLNICMAIIKYGPYGPSHPVDRLFWCPTYVASLSLHEILEYSF</sequence>
<proteinExistence type="predicted"/>
<evidence type="ECO:0000313" key="3">
    <source>
        <dbReference type="Proteomes" id="UP001237642"/>
    </source>
</evidence>
<protein>
    <submittedName>
        <fullName evidence="2">Uncharacterized protein</fullName>
    </submittedName>
</protein>
<evidence type="ECO:0000313" key="2">
    <source>
        <dbReference type="EMBL" id="KAK1398280.1"/>
    </source>
</evidence>
<name>A0AAD8N1G5_9APIA</name>
<feature type="compositionally biased region" description="Polar residues" evidence="1">
    <location>
        <begin position="130"/>
        <end position="143"/>
    </location>
</feature>
<dbReference type="EMBL" id="JAUIZM010000002">
    <property type="protein sequence ID" value="KAK1398280.1"/>
    <property type="molecule type" value="Genomic_DNA"/>
</dbReference>
<accession>A0AAD8N1G5</accession>
<reference evidence="2" key="2">
    <citation type="submission" date="2023-05" db="EMBL/GenBank/DDBJ databases">
        <authorList>
            <person name="Schelkunov M.I."/>
        </authorList>
    </citation>
    <scope>NUCLEOTIDE SEQUENCE</scope>
    <source>
        <strain evidence="2">Hsosn_3</strain>
        <tissue evidence="2">Leaf</tissue>
    </source>
</reference>
<dbReference type="Proteomes" id="UP001237642">
    <property type="component" value="Unassembled WGS sequence"/>
</dbReference>